<dbReference type="GeneID" id="100384561"/>
<accession>C4IYK5</accession>
<protein>
    <submittedName>
        <fullName evidence="2">Uncharacterized protein</fullName>
    </submittedName>
</protein>
<dbReference type="EMBL" id="BT083652">
    <property type="protein sequence ID" value="ACR34005.1"/>
    <property type="molecule type" value="mRNA"/>
</dbReference>
<feature type="compositionally biased region" description="Basic residues" evidence="1">
    <location>
        <begin position="162"/>
        <end position="177"/>
    </location>
</feature>
<name>C4IYK5_MAIZE</name>
<organism evidence="2">
    <name type="scientific">Zea mays</name>
    <name type="common">Maize</name>
    <dbReference type="NCBI Taxonomy" id="4577"/>
    <lineage>
        <taxon>Eukaryota</taxon>
        <taxon>Viridiplantae</taxon>
        <taxon>Streptophyta</taxon>
        <taxon>Embryophyta</taxon>
        <taxon>Tracheophyta</taxon>
        <taxon>Spermatophyta</taxon>
        <taxon>Magnoliopsida</taxon>
        <taxon>Liliopsida</taxon>
        <taxon>Poales</taxon>
        <taxon>Poaceae</taxon>
        <taxon>PACMAD clade</taxon>
        <taxon>Panicoideae</taxon>
        <taxon>Andropogonodae</taxon>
        <taxon>Andropogoneae</taxon>
        <taxon>Tripsacinae</taxon>
        <taxon>Zea</taxon>
    </lineage>
</organism>
<evidence type="ECO:0000313" key="2">
    <source>
        <dbReference type="EMBL" id="ACR34005.1"/>
    </source>
</evidence>
<dbReference type="AlphaFoldDB" id="C4IYK5"/>
<dbReference type="RefSeq" id="NP_001170544.1">
    <property type="nucleotide sequence ID" value="NM_001177073.1"/>
</dbReference>
<proteinExistence type="evidence at transcript level"/>
<feature type="region of interest" description="Disordered" evidence="1">
    <location>
        <begin position="195"/>
        <end position="217"/>
    </location>
</feature>
<reference evidence="2" key="1">
    <citation type="journal article" date="2009" name="PLoS Genet.">
        <title>Sequencing, mapping, and analysis of 27,455 maize full-length cDNAs.</title>
        <authorList>
            <person name="Soderlund C."/>
            <person name="Descour A."/>
            <person name="Kudrna D."/>
            <person name="Bomhoff M."/>
            <person name="Boyd L."/>
            <person name="Currie J."/>
            <person name="Angelova A."/>
            <person name="Collura K."/>
            <person name="Wissotski M."/>
            <person name="Ashley E."/>
            <person name="Morrow D."/>
            <person name="Fernandes J."/>
            <person name="Walbot V."/>
            <person name="Yu Y."/>
        </authorList>
    </citation>
    <scope>NUCLEOTIDE SEQUENCE</scope>
    <source>
        <strain evidence="2">B73</strain>
    </source>
</reference>
<sequence>MAAFLCSASYPSARSHVPLLGYRSSVVLGPPWYSSSSLRCLSSTLLNRSLLDASDGCRGAPLRTPSTLALLQEISSLEPPSFCCDVCVRYSPHVVFFLCLGSPAASANLASLVVMFSLSTKSSRRAEFPGHRVFSYRRSVSPRVLFPARQRALGSLDFNSQSRHRPRRLPSSRQTRHPRLDPHLTSLLQTSIEGRRRSCIPKKSQESGEDEASSAIFPKRSTNCLDRKIATDLADSSQLLKR</sequence>
<dbReference type="KEGG" id="zma:100384561"/>
<evidence type="ECO:0000256" key="1">
    <source>
        <dbReference type="SAM" id="MobiDB-lite"/>
    </source>
</evidence>
<feature type="region of interest" description="Disordered" evidence="1">
    <location>
        <begin position="157"/>
        <end position="183"/>
    </location>
</feature>